<protein>
    <submittedName>
        <fullName evidence="2">Uncharacterized protein</fullName>
    </submittedName>
</protein>
<comment type="caution">
    <text evidence="2">The sequence shown here is derived from an EMBL/GenBank/DDBJ whole genome shotgun (WGS) entry which is preliminary data.</text>
</comment>
<evidence type="ECO:0000313" key="3">
    <source>
        <dbReference type="Proteomes" id="UP000299102"/>
    </source>
</evidence>
<feature type="region of interest" description="Disordered" evidence="1">
    <location>
        <begin position="72"/>
        <end position="112"/>
    </location>
</feature>
<dbReference type="EMBL" id="BGZK01000370">
    <property type="protein sequence ID" value="GBP39745.1"/>
    <property type="molecule type" value="Genomic_DNA"/>
</dbReference>
<accession>A0A4C1VPR0</accession>
<dbReference type="AlphaFoldDB" id="A0A4C1VPR0"/>
<sequence length="124" mass="14102">MKFDMKQGLTAELRWVLIDLELRDSAASTHSVARRGLTADSCYLTKLYPRSQVTLDCKKKKKANLPWTREFSSKHTHGRAARRVDDPPGRLIKAAPRPRSRTRPRAQCLNDGLVTHRGDKLPVL</sequence>
<evidence type="ECO:0000313" key="2">
    <source>
        <dbReference type="EMBL" id="GBP39745.1"/>
    </source>
</evidence>
<reference evidence="2 3" key="1">
    <citation type="journal article" date="2019" name="Commun. Biol.">
        <title>The bagworm genome reveals a unique fibroin gene that provides high tensile strength.</title>
        <authorList>
            <person name="Kono N."/>
            <person name="Nakamura H."/>
            <person name="Ohtoshi R."/>
            <person name="Tomita M."/>
            <person name="Numata K."/>
            <person name="Arakawa K."/>
        </authorList>
    </citation>
    <scope>NUCLEOTIDE SEQUENCE [LARGE SCALE GENOMIC DNA]</scope>
</reference>
<gene>
    <name evidence="2" type="ORF">EVAR_23070_1</name>
</gene>
<proteinExistence type="predicted"/>
<name>A0A4C1VPR0_EUMVA</name>
<keyword evidence="3" id="KW-1185">Reference proteome</keyword>
<dbReference type="Proteomes" id="UP000299102">
    <property type="component" value="Unassembled WGS sequence"/>
</dbReference>
<organism evidence="2 3">
    <name type="scientific">Eumeta variegata</name>
    <name type="common">Bagworm moth</name>
    <name type="synonym">Eumeta japonica</name>
    <dbReference type="NCBI Taxonomy" id="151549"/>
    <lineage>
        <taxon>Eukaryota</taxon>
        <taxon>Metazoa</taxon>
        <taxon>Ecdysozoa</taxon>
        <taxon>Arthropoda</taxon>
        <taxon>Hexapoda</taxon>
        <taxon>Insecta</taxon>
        <taxon>Pterygota</taxon>
        <taxon>Neoptera</taxon>
        <taxon>Endopterygota</taxon>
        <taxon>Lepidoptera</taxon>
        <taxon>Glossata</taxon>
        <taxon>Ditrysia</taxon>
        <taxon>Tineoidea</taxon>
        <taxon>Psychidae</taxon>
        <taxon>Oiketicinae</taxon>
        <taxon>Eumeta</taxon>
    </lineage>
</organism>
<evidence type="ECO:0000256" key="1">
    <source>
        <dbReference type="SAM" id="MobiDB-lite"/>
    </source>
</evidence>